<dbReference type="GO" id="GO:0005506">
    <property type="term" value="F:iron ion binding"/>
    <property type="evidence" value="ECO:0007669"/>
    <property type="project" value="InterPro"/>
</dbReference>
<dbReference type="InterPro" id="IPR002401">
    <property type="entry name" value="Cyt_P450_E_grp-I"/>
</dbReference>
<comment type="cofactor">
    <cofactor evidence="1 3">
        <name>heme</name>
        <dbReference type="ChEBI" id="CHEBI:30413"/>
    </cofactor>
</comment>
<evidence type="ECO:0000256" key="4">
    <source>
        <dbReference type="RuleBase" id="RU000461"/>
    </source>
</evidence>
<feature type="binding site" description="axial binding residue" evidence="3">
    <location>
        <position position="395"/>
    </location>
    <ligand>
        <name>heme</name>
        <dbReference type="ChEBI" id="CHEBI:30413"/>
    </ligand>
    <ligandPart>
        <name>Fe</name>
        <dbReference type="ChEBI" id="CHEBI:18248"/>
    </ligandPart>
</feature>
<evidence type="ECO:0000256" key="3">
    <source>
        <dbReference type="PIRSR" id="PIRSR602401-1"/>
    </source>
</evidence>
<protein>
    <recommendedName>
        <fullName evidence="7">Cytochrome P450</fullName>
    </recommendedName>
</protein>
<dbReference type="SUPFAM" id="SSF48264">
    <property type="entry name" value="Cytochrome P450"/>
    <property type="match status" value="1"/>
</dbReference>
<evidence type="ECO:0008006" key="7">
    <source>
        <dbReference type="Google" id="ProtNLM"/>
    </source>
</evidence>
<dbReference type="GO" id="GO:0016705">
    <property type="term" value="F:oxidoreductase activity, acting on paired donors, with incorporation or reduction of molecular oxygen"/>
    <property type="evidence" value="ECO:0007669"/>
    <property type="project" value="InterPro"/>
</dbReference>
<dbReference type="RefSeq" id="WP_094222248.1">
    <property type="nucleotide sequence ID" value="NZ_MCGQ01000053.1"/>
</dbReference>
<keyword evidence="3 4" id="KW-0479">Metal-binding</keyword>
<gene>
    <name evidence="5" type="ORF">BEK98_41890</name>
</gene>
<sequence>MSRTQSDFRFAHAPGALPGLGHALRVWKAPLPFLRSLSDQGDLVRVRLGRKPVYLVCHPELADQVLRDSRAFDTGGPGKDEMRALFGNGILTCPNATHKRVRRVVQPALQRDRIARCISTMVATVDAMTSAWRSGAPFDVTREMTDMAATTGVRVMFSAQITEHYRDEVDACLKEINQGVYDEVLTSALGVRWLFPHRTRRFHRTLARYRQAVDEVIRAYRRSGTEHADILSALLAAHDDADEPMSENEVRENVINMFTAATAAGPASTMAWALHLLDRHPDIARRVQHEIDSVLGSGPPNEAAVERLELTRQVVLETLRLYPHGWLITRCVATPVELAGQILPPGTSVVVSPYQMHRQPHLFPDPERFDPDRWTQGTPGPRGAYIPFGNGSRQCPGKNLALTEILVVLARVLQNWTLTGQAEPPGLAAPRVDMMLEAPPLVMTPHLRGSRS</sequence>
<dbReference type="InterPro" id="IPR036396">
    <property type="entry name" value="Cyt_P450_sf"/>
</dbReference>
<dbReference type="InterPro" id="IPR001128">
    <property type="entry name" value="Cyt_P450"/>
</dbReference>
<dbReference type="Gene3D" id="1.10.630.10">
    <property type="entry name" value="Cytochrome P450"/>
    <property type="match status" value="1"/>
</dbReference>
<keyword evidence="3 4" id="KW-0349">Heme</keyword>
<keyword evidence="3 4" id="KW-0408">Iron</keyword>
<organism evidence="5 6">
    <name type="scientific">Streptomyces diastatochromogenes</name>
    <dbReference type="NCBI Taxonomy" id="42236"/>
    <lineage>
        <taxon>Bacteria</taxon>
        <taxon>Bacillati</taxon>
        <taxon>Actinomycetota</taxon>
        <taxon>Actinomycetes</taxon>
        <taxon>Kitasatosporales</taxon>
        <taxon>Streptomycetaceae</taxon>
        <taxon>Streptomyces</taxon>
    </lineage>
</organism>
<dbReference type="InterPro" id="IPR017972">
    <property type="entry name" value="Cyt_P450_CS"/>
</dbReference>
<keyword evidence="4" id="KW-0560">Oxidoreductase</keyword>
<evidence type="ECO:0000256" key="2">
    <source>
        <dbReference type="ARBA" id="ARBA00010617"/>
    </source>
</evidence>
<accession>A0A233RYW5</accession>
<dbReference type="GO" id="GO:0004497">
    <property type="term" value="F:monooxygenase activity"/>
    <property type="evidence" value="ECO:0007669"/>
    <property type="project" value="UniProtKB-KW"/>
</dbReference>
<evidence type="ECO:0000313" key="6">
    <source>
        <dbReference type="Proteomes" id="UP000215483"/>
    </source>
</evidence>
<dbReference type="OrthoDB" id="4746309at2"/>
<keyword evidence="6" id="KW-1185">Reference proteome</keyword>
<dbReference type="Pfam" id="PF00067">
    <property type="entry name" value="p450"/>
    <property type="match status" value="1"/>
</dbReference>
<evidence type="ECO:0000256" key="1">
    <source>
        <dbReference type="ARBA" id="ARBA00001971"/>
    </source>
</evidence>
<comment type="caution">
    <text evidence="5">The sequence shown here is derived from an EMBL/GenBank/DDBJ whole genome shotgun (WGS) entry which is preliminary data.</text>
</comment>
<dbReference type="InterPro" id="IPR050121">
    <property type="entry name" value="Cytochrome_P450_monoxygenase"/>
</dbReference>
<name>A0A233RYW5_STRDA</name>
<dbReference type="PRINTS" id="PR00385">
    <property type="entry name" value="P450"/>
</dbReference>
<comment type="similarity">
    <text evidence="2 4">Belongs to the cytochrome P450 family.</text>
</comment>
<dbReference type="EMBL" id="MCGQ01000053">
    <property type="protein sequence ID" value="OXY88568.1"/>
    <property type="molecule type" value="Genomic_DNA"/>
</dbReference>
<proteinExistence type="inferred from homology"/>
<dbReference type="AlphaFoldDB" id="A0A233RYW5"/>
<dbReference type="Proteomes" id="UP000215483">
    <property type="component" value="Unassembled WGS sequence"/>
</dbReference>
<dbReference type="PRINTS" id="PR00463">
    <property type="entry name" value="EP450I"/>
</dbReference>
<dbReference type="PROSITE" id="PS00086">
    <property type="entry name" value="CYTOCHROME_P450"/>
    <property type="match status" value="1"/>
</dbReference>
<evidence type="ECO:0000313" key="5">
    <source>
        <dbReference type="EMBL" id="OXY88568.1"/>
    </source>
</evidence>
<reference evidence="5 6" key="1">
    <citation type="submission" date="2016-07" db="EMBL/GenBank/DDBJ databases">
        <title>Draft genome of Streptomyces diastatochromogenes.</title>
        <authorList>
            <person name="Podduturi R."/>
            <person name="Lukassen M.B."/>
            <person name="Clausen N."/>
            <person name="Nielsen J.L."/>
            <person name="Jorgensen N.O."/>
        </authorList>
    </citation>
    <scope>NUCLEOTIDE SEQUENCE [LARGE SCALE GENOMIC DNA]</scope>
    <source>
        <strain evidence="5 6">DSM 40608</strain>
    </source>
</reference>
<dbReference type="PANTHER" id="PTHR24305:SF166">
    <property type="entry name" value="CYTOCHROME P450 12A4, MITOCHONDRIAL-RELATED"/>
    <property type="match status" value="1"/>
</dbReference>
<keyword evidence="4" id="KW-0503">Monooxygenase</keyword>
<dbReference type="PANTHER" id="PTHR24305">
    <property type="entry name" value="CYTOCHROME P450"/>
    <property type="match status" value="1"/>
</dbReference>
<dbReference type="GO" id="GO:0020037">
    <property type="term" value="F:heme binding"/>
    <property type="evidence" value="ECO:0007669"/>
    <property type="project" value="InterPro"/>
</dbReference>